<protein>
    <submittedName>
        <fullName evidence="5">S-adenosyl-L-methionine-dependent methyltransferase METT5D1</fullName>
    </submittedName>
</protein>
<dbReference type="SUPFAM" id="SSF81799">
    <property type="entry name" value="Putative methyltransferase TM0872, insert domain"/>
    <property type="match status" value="1"/>
</dbReference>
<sequence length="366" mass="41520">MAFSSSRSLFQTRFFSFGRFPGEVCPVGNNVTHTPVFFQEVLDILRPKKDQIFLDTTYGTGGHTNLILDHQPHARVIASDRDVSSIDLAMRMGQKYPSGSLNAIVARFSELPRHLIRLGLRENTCDGVIIDCGISDIQWGGERGFSLKGPLDLRMDPERYPETPTASEVLQSIRELPLLRPLKNYGKLKTNAKLVANAIVESRYMFNRFTTAEELYEVLLDAVKFSEVRRSLFLTTEEASSWEKAFTESLLHRTLTALRMFVNDEINQLEYGVRIASHYLKPGGLLLVVVRGEAEEIALRKTLTEIDFDPILSNDPEILRTLPWKLVGQIPYRLSKADQMLHPRNENACMYVAAKVREMLTLAGRE</sequence>
<comment type="similarity">
    <text evidence="1">Belongs to the methyltransferase superfamily. RsmH family.</text>
</comment>
<dbReference type="Gene3D" id="3.40.50.150">
    <property type="entry name" value="Vaccinia Virus protein VP39"/>
    <property type="match status" value="1"/>
</dbReference>
<dbReference type="InterPro" id="IPR002903">
    <property type="entry name" value="RsmH"/>
</dbReference>
<dbReference type="InterPro" id="IPR023397">
    <property type="entry name" value="SAM-dep_MeTrfase_MraW_recog"/>
</dbReference>
<accession>C1BMU0</accession>
<name>C1BMU0_CALRO</name>
<dbReference type="Gene3D" id="1.10.150.170">
    <property type="entry name" value="Putative methyltransferase TM0872, insert domain"/>
    <property type="match status" value="1"/>
</dbReference>
<evidence type="ECO:0000313" key="5">
    <source>
        <dbReference type="EMBL" id="ACO10343.1"/>
    </source>
</evidence>
<reference evidence="5" key="1">
    <citation type="submission" date="2009-03" db="EMBL/GenBank/DDBJ databases">
        <title>Caligus rogercresseyi ESTs and full-length cDNAs.</title>
        <authorList>
            <person name="Yasuike M."/>
            <person name="von Schalburg K."/>
            <person name="Cooper G."/>
            <person name="Leong J."/>
            <person name="Jones S.R.M."/>
            <person name="Koop B.F."/>
        </authorList>
    </citation>
    <scope>NUCLEOTIDE SEQUENCE</scope>
    <source>
        <tissue evidence="5">Whole body</tissue>
    </source>
</reference>
<dbReference type="SUPFAM" id="SSF53335">
    <property type="entry name" value="S-adenosyl-L-methionine-dependent methyltransferases"/>
    <property type="match status" value="1"/>
</dbReference>
<dbReference type="PANTHER" id="PTHR11265">
    <property type="entry name" value="S-ADENOSYL-METHYLTRANSFERASE MRAW"/>
    <property type="match status" value="1"/>
</dbReference>
<keyword evidence="2 5" id="KW-0489">Methyltransferase</keyword>
<dbReference type="GO" id="GO:0070475">
    <property type="term" value="P:rRNA base methylation"/>
    <property type="evidence" value="ECO:0007669"/>
    <property type="project" value="TreeGrafter"/>
</dbReference>
<evidence type="ECO:0000256" key="3">
    <source>
        <dbReference type="ARBA" id="ARBA00022679"/>
    </source>
</evidence>
<dbReference type="AlphaFoldDB" id="C1BMU0"/>
<dbReference type="InterPro" id="IPR029063">
    <property type="entry name" value="SAM-dependent_MTases_sf"/>
</dbReference>
<keyword evidence="4" id="KW-0949">S-adenosyl-L-methionine</keyword>
<evidence type="ECO:0000256" key="4">
    <source>
        <dbReference type="ARBA" id="ARBA00022691"/>
    </source>
</evidence>
<evidence type="ECO:0000256" key="2">
    <source>
        <dbReference type="ARBA" id="ARBA00022603"/>
    </source>
</evidence>
<gene>
    <name evidence="5" type="primary">ME5D1</name>
</gene>
<dbReference type="EMBL" id="BT075919">
    <property type="protein sequence ID" value="ACO10343.1"/>
    <property type="molecule type" value="mRNA"/>
</dbReference>
<organism evidence="5">
    <name type="scientific">Caligus rogercresseyi</name>
    <name type="common">Sea louse</name>
    <dbReference type="NCBI Taxonomy" id="217165"/>
    <lineage>
        <taxon>Eukaryota</taxon>
        <taxon>Metazoa</taxon>
        <taxon>Ecdysozoa</taxon>
        <taxon>Arthropoda</taxon>
        <taxon>Crustacea</taxon>
        <taxon>Multicrustacea</taxon>
        <taxon>Hexanauplia</taxon>
        <taxon>Copepoda</taxon>
        <taxon>Siphonostomatoida</taxon>
        <taxon>Caligidae</taxon>
        <taxon>Caligus</taxon>
    </lineage>
</organism>
<evidence type="ECO:0000256" key="1">
    <source>
        <dbReference type="ARBA" id="ARBA00010396"/>
    </source>
</evidence>
<keyword evidence="3 5" id="KW-0808">Transferase</keyword>
<proteinExistence type="evidence at transcript level"/>
<dbReference type="PANTHER" id="PTHR11265:SF0">
    <property type="entry name" value="12S RRNA N4-METHYLCYTIDINE METHYLTRANSFERASE"/>
    <property type="match status" value="1"/>
</dbReference>
<dbReference type="GO" id="GO:0071424">
    <property type="term" value="F:rRNA (cytosine-N4-)-methyltransferase activity"/>
    <property type="evidence" value="ECO:0007669"/>
    <property type="project" value="TreeGrafter"/>
</dbReference>
<dbReference type="Pfam" id="PF01795">
    <property type="entry name" value="Methyltransf_5"/>
    <property type="match status" value="1"/>
</dbReference>